<dbReference type="PROSITE" id="PS00893">
    <property type="entry name" value="NUDIX_BOX"/>
    <property type="match status" value="1"/>
</dbReference>
<dbReference type="Gene3D" id="3.90.79.10">
    <property type="entry name" value="Nucleoside Triphosphate Pyrophosphohydrolase"/>
    <property type="match status" value="1"/>
</dbReference>
<keyword evidence="7" id="KW-1185">Reference proteome</keyword>
<dbReference type="InterPro" id="IPR050241">
    <property type="entry name" value="NAD-cap_RNA_hydrolase_NudC"/>
</dbReference>
<evidence type="ECO:0000313" key="7">
    <source>
        <dbReference type="Proteomes" id="UP000192393"/>
    </source>
</evidence>
<evidence type="ECO:0000256" key="3">
    <source>
        <dbReference type="ARBA" id="ARBA00022801"/>
    </source>
</evidence>
<dbReference type="InterPro" id="IPR015797">
    <property type="entry name" value="NUDIX_hydrolase-like_dom_sf"/>
</dbReference>
<keyword evidence="4" id="KW-0460">Magnesium</keyword>
<accession>A0A1W1YI40</accession>
<dbReference type="PROSITE" id="PS51462">
    <property type="entry name" value="NUDIX"/>
    <property type="match status" value="1"/>
</dbReference>
<dbReference type="AlphaFoldDB" id="A0A1W1YI40"/>
<dbReference type="GO" id="GO:0035529">
    <property type="term" value="F:NADH pyrophosphatase activity"/>
    <property type="evidence" value="ECO:0007669"/>
    <property type="project" value="TreeGrafter"/>
</dbReference>
<organism evidence="6 7">
    <name type="scientific">Moheibacter sediminis</name>
    <dbReference type="NCBI Taxonomy" id="1434700"/>
    <lineage>
        <taxon>Bacteria</taxon>
        <taxon>Pseudomonadati</taxon>
        <taxon>Bacteroidota</taxon>
        <taxon>Flavobacteriia</taxon>
        <taxon>Flavobacteriales</taxon>
        <taxon>Weeksellaceae</taxon>
        <taxon>Moheibacter</taxon>
    </lineage>
</organism>
<dbReference type="GO" id="GO:0046872">
    <property type="term" value="F:metal ion binding"/>
    <property type="evidence" value="ECO:0007669"/>
    <property type="project" value="UniProtKB-KW"/>
</dbReference>
<dbReference type="GO" id="GO:0006742">
    <property type="term" value="P:NADP+ catabolic process"/>
    <property type="evidence" value="ECO:0007669"/>
    <property type="project" value="TreeGrafter"/>
</dbReference>
<dbReference type="EMBL" id="FWXS01000001">
    <property type="protein sequence ID" value="SMC35829.1"/>
    <property type="molecule type" value="Genomic_DNA"/>
</dbReference>
<dbReference type="InterPro" id="IPR000086">
    <property type="entry name" value="NUDIX_hydrolase_dom"/>
</dbReference>
<dbReference type="GO" id="GO:0005829">
    <property type="term" value="C:cytosol"/>
    <property type="evidence" value="ECO:0007669"/>
    <property type="project" value="TreeGrafter"/>
</dbReference>
<proteinExistence type="predicted"/>
<dbReference type="OrthoDB" id="9786141at2"/>
<gene>
    <name evidence="6" type="ORF">SAMN06296427_101398</name>
</gene>
<dbReference type="GO" id="GO:0019677">
    <property type="term" value="P:NAD+ catabolic process"/>
    <property type="evidence" value="ECO:0007669"/>
    <property type="project" value="TreeGrafter"/>
</dbReference>
<evidence type="ECO:0000313" key="6">
    <source>
        <dbReference type="EMBL" id="SMC35829.1"/>
    </source>
</evidence>
<dbReference type="Proteomes" id="UP000192393">
    <property type="component" value="Unassembled WGS sequence"/>
</dbReference>
<evidence type="ECO:0000256" key="4">
    <source>
        <dbReference type="ARBA" id="ARBA00022842"/>
    </source>
</evidence>
<dbReference type="CDD" id="cd04681">
    <property type="entry name" value="NUDIX_Hydrolase"/>
    <property type="match status" value="1"/>
</dbReference>
<dbReference type="RefSeq" id="WP_084015735.1">
    <property type="nucleotide sequence ID" value="NZ_FWXS01000001.1"/>
</dbReference>
<evidence type="ECO:0000259" key="5">
    <source>
        <dbReference type="PROSITE" id="PS51462"/>
    </source>
</evidence>
<evidence type="ECO:0000256" key="1">
    <source>
        <dbReference type="ARBA" id="ARBA00001946"/>
    </source>
</evidence>
<dbReference type="InterPro" id="IPR020084">
    <property type="entry name" value="NUDIX_hydrolase_CS"/>
</dbReference>
<dbReference type="SUPFAM" id="SSF55811">
    <property type="entry name" value="Nudix"/>
    <property type="match status" value="1"/>
</dbReference>
<keyword evidence="2" id="KW-0479">Metal-binding</keyword>
<sequence>MSYFKFCPNCASQNIQFENNRRFECFDCGMVYFQNVATAVAVIIIRRDEMLFTVRNREPKLGMLDLPGGFTDPDETAEETCARELKEELNLNIDSERFKYFKSFPNNYLYKGIPYKTEDLIFIVECPENAELTLEESEIQSVKWIKMSEINLEEIGFESLRKAVEEHLKLYI</sequence>
<name>A0A1W1YI40_9FLAO</name>
<reference evidence="6 7" key="1">
    <citation type="submission" date="2017-04" db="EMBL/GenBank/DDBJ databases">
        <authorList>
            <person name="Afonso C.L."/>
            <person name="Miller P.J."/>
            <person name="Scott M.A."/>
            <person name="Spackman E."/>
            <person name="Goraichik I."/>
            <person name="Dimitrov K.M."/>
            <person name="Suarez D.L."/>
            <person name="Swayne D.E."/>
        </authorList>
    </citation>
    <scope>NUCLEOTIDE SEQUENCE [LARGE SCALE GENOMIC DNA]</scope>
    <source>
        <strain evidence="6 7">CGMCC 1.12708</strain>
    </source>
</reference>
<comment type="cofactor">
    <cofactor evidence="1">
        <name>Mg(2+)</name>
        <dbReference type="ChEBI" id="CHEBI:18420"/>
    </cofactor>
</comment>
<dbReference type="PANTHER" id="PTHR42904">
    <property type="entry name" value="NUDIX HYDROLASE, NUDC SUBFAMILY"/>
    <property type="match status" value="1"/>
</dbReference>
<dbReference type="STRING" id="1434700.SAMN06296427_101398"/>
<keyword evidence="3" id="KW-0378">Hydrolase</keyword>
<dbReference type="Pfam" id="PF00293">
    <property type="entry name" value="NUDIX"/>
    <property type="match status" value="1"/>
</dbReference>
<protein>
    <submittedName>
        <fullName evidence="6">ADP-ribose pyrophosphatase YjhB, NUDIX family</fullName>
    </submittedName>
</protein>
<dbReference type="PANTHER" id="PTHR42904:SF12">
    <property type="entry name" value="ADP-RIBOSE PYROPHOSPHATASE-RELATED"/>
    <property type="match status" value="1"/>
</dbReference>
<evidence type="ECO:0000256" key="2">
    <source>
        <dbReference type="ARBA" id="ARBA00022723"/>
    </source>
</evidence>
<feature type="domain" description="Nudix hydrolase" evidence="5">
    <location>
        <begin position="35"/>
        <end position="168"/>
    </location>
</feature>